<gene>
    <name evidence="3" type="primary">atzF</name>
    <name evidence="3" type="ORF">DYE48_18685</name>
</gene>
<dbReference type="AlphaFoldDB" id="A0A3E0J0Y7"/>
<keyword evidence="4" id="KW-1185">Reference proteome</keyword>
<dbReference type="Proteomes" id="UP000256305">
    <property type="component" value="Unassembled WGS sequence"/>
</dbReference>
<reference evidence="3 4" key="1">
    <citation type="submission" date="2018-08" db="EMBL/GenBank/DDBJ databases">
        <title>Genome sequence of Halobacillus trueperi KCTC 3686.</title>
        <authorList>
            <person name="Cho K.H."/>
            <person name="Kwak M.-J."/>
            <person name="Kim B.-Y."/>
            <person name="Chun J."/>
        </authorList>
    </citation>
    <scope>NUCLEOTIDE SEQUENCE [LARGE SCALE GENOMIC DNA]</scope>
    <source>
        <strain evidence="3 4">KCTC 3686</strain>
    </source>
</reference>
<dbReference type="EC" id="3.5.1.54" evidence="3"/>
<dbReference type="PANTHER" id="PTHR11895:SF169">
    <property type="entry name" value="GLUTAMYL-TRNA(GLN) AMIDOTRANSFERASE"/>
    <property type="match status" value="1"/>
</dbReference>
<dbReference type="InterPro" id="IPR023631">
    <property type="entry name" value="Amidase_dom"/>
</dbReference>
<dbReference type="Pfam" id="PF01425">
    <property type="entry name" value="Amidase"/>
    <property type="match status" value="1"/>
</dbReference>
<dbReference type="Gene3D" id="1.20.58.1700">
    <property type="match status" value="1"/>
</dbReference>
<comment type="caution">
    <text evidence="3">The sequence shown here is derived from an EMBL/GenBank/DDBJ whole genome shotgun (WGS) entry which is preliminary data.</text>
</comment>
<dbReference type="Gene3D" id="3.90.1300.10">
    <property type="entry name" value="Amidase signature (AS) domain"/>
    <property type="match status" value="1"/>
</dbReference>
<dbReference type="InterPro" id="IPR053844">
    <property type="entry name" value="AH_C"/>
</dbReference>
<dbReference type="InterPro" id="IPR000120">
    <property type="entry name" value="Amidase"/>
</dbReference>
<dbReference type="NCBIfam" id="NF006043">
    <property type="entry name" value="PRK08186.1"/>
    <property type="match status" value="1"/>
</dbReference>
<evidence type="ECO:0000259" key="1">
    <source>
        <dbReference type="Pfam" id="PF01425"/>
    </source>
</evidence>
<protein>
    <submittedName>
        <fullName evidence="3">Allophanate hydrolase</fullName>
        <ecNumber evidence="3">3.5.1.54</ecNumber>
    </submittedName>
</protein>
<dbReference type="Gene3D" id="3.10.490.10">
    <property type="entry name" value="Gamma-glutamyl cyclotransferase-like"/>
    <property type="match status" value="1"/>
</dbReference>
<sequence length="579" mass="63922">MRTIPWNITIHWLQENYREGNVTPREIINEIIDRFEKDTDMNIWITPPNIETIEFYLKRLEYLDPKDHPLWGVPFAIKDNIDLKDVPTTAGCEEYAYTPDEHATIVERLIRAGAIPVGKANLDQFATGLVGTRSPYGETHNSIRKEMISGGSSSGSAVAVARGQAAFSLGTDTAGSGRVPAALNNLVGYKPSLGAWSKKGVVPACESVDTVSVFAHTLNDALMVDQQVRAKDASDPWSKKMSSEKTSPLKKICLPSEPVEFFGSYKTEYEKAWERTKEKIKSLPLPIEYVNPRIFEQAAEILYGGPWISERWSALGGFLESHPDALHPVTEKVIRSGAPDQYDAASLFDSIHKLQSLKREAEELLRESVLIMPTCGGTWTRDEVRKNPVSANSDMGRFTNHCNLLDLAAVAIPSGDAAEEIPFGITLFSLSDQEDIMVEAAELCMRERTPILGEESTCLAVCGLHMRGYSLEKQMIELGAEFIKEDKTAPIYQLMKLPGQPAKPGMIKQVHGGTSIEVELWDMPLRSLGRLITSIPAPLGIGKVELQDGSEVPGFICEGYAEETAEDISALGGWRQLKT</sequence>
<dbReference type="Pfam" id="PF21986">
    <property type="entry name" value="AH_C"/>
    <property type="match status" value="1"/>
</dbReference>
<keyword evidence="3" id="KW-0378">Hydrolase</keyword>
<feature type="domain" description="Allophanate hydrolase C-terminal" evidence="2">
    <location>
        <begin position="459"/>
        <end position="577"/>
    </location>
</feature>
<proteinExistence type="predicted"/>
<organism evidence="3 4">
    <name type="scientific">Halobacillus trueperi</name>
    <dbReference type="NCBI Taxonomy" id="156205"/>
    <lineage>
        <taxon>Bacteria</taxon>
        <taxon>Bacillati</taxon>
        <taxon>Bacillota</taxon>
        <taxon>Bacilli</taxon>
        <taxon>Bacillales</taxon>
        <taxon>Bacillaceae</taxon>
        <taxon>Halobacillus</taxon>
    </lineage>
</organism>
<dbReference type="NCBIfam" id="TIGR02713">
    <property type="entry name" value="allophanate_hyd"/>
    <property type="match status" value="1"/>
</dbReference>
<evidence type="ECO:0000313" key="4">
    <source>
        <dbReference type="Proteomes" id="UP000256305"/>
    </source>
</evidence>
<dbReference type="GO" id="GO:0004039">
    <property type="term" value="F:allophanate hydrolase activity"/>
    <property type="evidence" value="ECO:0007669"/>
    <property type="project" value="UniProtKB-EC"/>
</dbReference>
<dbReference type="InterPro" id="IPR036928">
    <property type="entry name" value="AS_sf"/>
</dbReference>
<evidence type="ECO:0000313" key="3">
    <source>
        <dbReference type="EMBL" id="REJ06514.1"/>
    </source>
</evidence>
<dbReference type="InterPro" id="IPR014085">
    <property type="entry name" value="Allophanate_hydrolase"/>
</dbReference>
<feature type="domain" description="Amidase" evidence="1">
    <location>
        <begin position="26"/>
        <end position="434"/>
    </location>
</feature>
<dbReference type="SUPFAM" id="SSF75304">
    <property type="entry name" value="Amidase signature (AS) enzymes"/>
    <property type="match status" value="1"/>
</dbReference>
<dbReference type="RefSeq" id="WP_115824886.1">
    <property type="nucleotide sequence ID" value="NZ_QUAE01000025.1"/>
</dbReference>
<evidence type="ECO:0000259" key="2">
    <source>
        <dbReference type="Pfam" id="PF21986"/>
    </source>
</evidence>
<accession>A0A3E0J0Y7</accession>
<dbReference type="PANTHER" id="PTHR11895">
    <property type="entry name" value="TRANSAMIDASE"/>
    <property type="match status" value="1"/>
</dbReference>
<dbReference type="EMBL" id="QUAE01000025">
    <property type="protein sequence ID" value="REJ06514.1"/>
    <property type="molecule type" value="Genomic_DNA"/>
</dbReference>
<name>A0A3E0J0Y7_9BACI</name>